<dbReference type="PANTHER" id="PTHR37984:SF8">
    <property type="entry name" value="CCHC-TYPE DOMAIN-CONTAINING PROTEIN"/>
    <property type="match status" value="1"/>
</dbReference>
<gene>
    <name evidence="2" type="primary">pol</name>
    <name evidence="2" type="ORF">AWC38_SpisGene2580</name>
</gene>
<dbReference type="PANTHER" id="PTHR37984">
    <property type="entry name" value="PROTEIN CBG26694"/>
    <property type="match status" value="1"/>
</dbReference>
<dbReference type="Gene3D" id="3.30.70.270">
    <property type="match status" value="1"/>
</dbReference>
<organism evidence="2 3">
    <name type="scientific">Stylophora pistillata</name>
    <name type="common">Smooth cauliflower coral</name>
    <dbReference type="NCBI Taxonomy" id="50429"/>
    <lineage>
        <taxon>Eukaryota</taxon>
        <taxon>Metazoa</taxon>
        <taxon>Cnidaria</taxon>
        <taxon>Anthozoa</taxon>
        <taxon>Hexacorallia</taxon>
        <taxon>Scleractinia</taxon>
        <taxon>Astrocoeniina</taxon>
        <taxon>Pocilloporidae</taxon>
        <taxon>Stylophora</taxon>
    </lineage>
</organism>
<proteinExistence type="predicted"/>
<protein>
    <submittedName>
        <fullName evidence="2">Retrovirus-related Pol polyprotein from transposon 17.6</fullName>
    </submittedName>
</protein>
<dbReference type="InterPro" id="IPR043128">
    <property type="entry name" value="Rev_trsase/Diguanyl_cyclase"/>
</dbReference>
<accession>A0A2B4STF7</accession>
<dbReference type="AlphaFoldDB" id="A0A2B4STF7"/>
<evidence type="ECO:0000313" key="2">
    <source>
        <dbReference type="EMBL" id="PFX32626.1"/>
    </source>
</evidence>
<feature type="domain" description="Reverse transcriptase/retrotransposon-derived protein RNase H-like" evidence="1">
    <location>
        <begin position="439"/>
        <end position="532"/>
    </location>
</feature>
<dbReference type="SUPFAM" id="SSF56672">
    <property type="entry name" value="DNA/RNA polymerases"/>
    <property type="match status" value="1"/>
</dbReference>
<dbReference type="InterPro" id="IPR041577">
    <property type="entry name" value="RT_RNaseH_2"/>
</dbReference>
<dbReference type="InterPro" id="IPR043502">
    <property type="entry name" value="DNA/RNA_pol_sf"/>
</dbReference>
<dbReference type="CDD" id="cd09274">
    <property type="entry name" value="RNase_HI_RT_Ty3"/>
    <property type="match status" value="1"/>
</dbReference>
<evidence type="ECO:0000313" key="3">
    <source>
        <dbReference type="Proteomes" id="UP000225706"/>
    </source>
</evidence>
<dbReference type="EMBL" id="LSMT01000021">
    <property type="protein sequence ID" value="PFX32626.1"/>
    <property type="molecule type" value="Genomic_DNA"/>
</dbReference>
<keyword evidence="3" id="KW-1185">Reference proteome</keyword>
<evidence type="ECO:0000259" key="1">
    <source>
        <dbReference type="Pfam" id="PF17919"/>
    </source>
</evidence>
<name>A0A2B4STF7_STYPI</name>
<sequence>MATPGAKSSSTTTPPSPATLQQIFTSNVPIPPRLDLRGDLARNWKNWLQTWKVYETITGLQSKPNDYRVATFVTCIGPEAFEIHFDLPFATEEDKGRIDKVLELWNNYCVGKTNVIYERYKFHIRAEESAKTIEAYASALRMLADTCLFGSVKEEMIRDRLVCGISDKGLCKKLLQESELTLERCMNYCRAAEAANSQLKEHQEEHSPRKTCRETSLSYLLTSAEIRKTEQELVTYSKSKLSMLGTTVVPVQNPRNNVVYIIEFVVVEDGFAPLLGAEAVQKMNLVVVQHQNILHSDMAATKSPELTEVHTINSQTEERVLSEYADVSKGLGKIGGKLHLEVGNSVTPVVMPPRHVPITIKAKLKEKLDHLENLEGDTDKEADLDHDENLKNLLGCCRARNIKLNKEKFQFKSSEFLEDLSEMCEPLCHLTHKNAEWTWTHEQEEVFERIKDAVSQAPVLKYFSESDPTEGQGDASKDGLGFVLMQLGQPVTFVSRALAPTERKYSQIEKELLAQVFGMEHNHHCVYGQKVILWTDHKTLVSISQKPLASAPKRLQRLDCCGFNDHQLKELQRETACDSSLQILKKAILDGFPDTKDELAAAMHQYFGTCDKLSVHDGIIFEGLRCIIPQTLRQKIKQKLPVHESLTGLQGCLRRA</sequence>
<dbReference type="Pfam" id="PF17919">
    <property type="entry name" value="RT_RNaseH_2"/>
    <property type="match status" value="1"/>
</dbReference>
<dbReference type="OrthoDB" id="5988618at2759"/>
<reference evidence="3" key="1">
    <citation type="journal article" date="2017" name="bioRxiv">
        <title>Comparative analysis of the genomes of Stylophora pistillata and Acropora digitifera provides evidence for extensive differences between species of corals.</title>
        <authorList>
            <person name="Voolstra C.R."/>
            <person name="Li Y."/>
            <person name="Liew Y.J."/>
            <person name="Baumgarten S."/>
            <person name="Zoccola D."/>
            <person name="Flot J.-F."/>
            <person name="Tambutte S."/>
            <person name="Allemand D."/>
            <person name="Aranda M."/>
        </authorList>
    </citation>
    <scope>NUCLEOTIDE SEQUENCE [LARGE SCALE GENOMIC DNA]</scope>
</reference>
<dbReference type="Proteomes" id="UP000225706">
    <property type="component" value="Unassembled WGS sequence"/>
</dbReference>
<dbReference type="InterPro" id="IPR050951">
    <property type="entry name" value="Retrovirus_Pol_polyprotein"/>
</dbReference>
<comment type="caution">
    <text evidence="2">The sequence shown here is derived from an EMBL/GenBank/DDBJ whole genome shotgun (WGS) entry which is preliminary data.</text>
</comment>
<dbReference type="STRING" id="50429.A0A2B4STF7"/>